<reference evidence="1" key="1">
    <citation type="journal article" date="2021" name="Nat. Commun.">
        <title>Genetic determinants of endophytism in the Arabidopsis root mycobiome.</title>
        <authorList>
            <person name="Mesny F."/>
            <person name="Miyauchi S."/>
            <person name="Thiergart T."/>
            <person name="Pickel B."/>
            <person name="Atanasova L."/>
            <person name="Karlsson M."/>
            <person name="Huettel B."/>
            <person name="Barry K.W."/>
            <person name="Haridas S."/>
            <person name="Chen C."/>
            <person name="Bauer D."/>
            <person name="Andreopoulos W."/>
            <person name="Pangilinan J."/>
            <person name="LaButti K."/>
            <person name="Riley R."/>
            <person name="Lipzen A."/>
            <person name="Clum A."/>
            <person name="Drula E."/>
            <person name="Henrissat B."/>
            <person name="Kohler A."/>
            <person name="Grigoriev I.V."/>
            <person name="Martin F.M."/>
            <person name="Hacquard S."/>
        </authorList>
    </citation>
    <scope>NUCLEOTIDE SEQUENCE</scope>
    <source>
        <strain evidence="1">MPI-CAGE-CH-0230</strain>
    </source>
</reference>
<evidence type="ECO:0000313" key="1">
    <source>
        <dbReference type="EMBL" id="KAH7014204.1"/>
    </source>
</evidence>
<dbReference type="EMBL" id="JAGTJQ010000013">
    <property type="protein sequence ID" value="KAH7014204.1"/>
    <property type="molecule type" value="Genomic_DNA"/>
</dbReference>
<protein>
    <submittedName>
        <fullName evidence="1">Uncharacterized protein</fullName>
    </submittedName>
</protein>
<dbReference type="GeneID" id="70192488"/>
<dbReference type="RefSeq" id="XP_046005171.1">
    <property type="nucleotide sequence ID" value="XM_046162942.1"/>
</dbReference>
<evidence type="ECO:0000313" key="2">
    <source>
        <dbReference type="Proteomes" id="UP000756346"/>
    </source>
</evidence>
<name>A0A9P9BG19_9PEZI</name>
<dbReference type="Proteomes" id="UP000756346">
    <property type="component" value="Unassembled WGS sequence"/>
</dbReference>
<keyword evidence="2" id="KW-1185">Reference proteome</keyword>
<organism evidence="1 2">
    <name type="scientific">Microdochium trichocladiopsis</name>
    <dbReference type="NCBI Taxonomy" id="1682393"/>
    <lineage>
        <taxon>Eukaryota</taxon>
        <taxon>Fungi</taxon>
        <taxon>Dikarya</taxon>
        <taxon>Ascomycota</taxon>
        <taxon>Pezizomycotina</taxon>
        <taxon>Sordariomycetes</taxon>
        <taxon>Xylariomycetidae</taxon>
        <taxon>Xylariales</taxon>
        <taxon>Microdochiaceae</taxon>
        <taxon>Microdochium</taxon>
    </lineage>
</organism>
<gene>
    <name evidence="1" type="ORF">B0I36DRAFT_48652</name>
</gene>
<dbReference type="AlphaFoldDB" id="A0A9P9BG19"/>
<accession>A0A9P9BG19</accession>
<sequence length="167" mass="18455">MPLTKSACFARANRQAPVSTQASMICSAGDKVPPRAWNHAREARMSTRDRVPSMCPGHQKKTRDPHLARCAVRDTVRQSAGCCCQACASWLATFACIFVSCGMVSGVQFVRPVRISAGCKRAEVLFDFPVKTGQRHEPVRHKSKQATICIVPKDRIMDLIVREEAGR</sequence>
<comment type="caution">
    <text evidence="1">The sequence shown here is derived from an EMBL/GenBank/DDBJ whole genome shotgun (WGS) entry which is preliminary data.</text>
</comment>
<proteinExistence type="predicted"/>